<dbReference type="EMBL" id="JAPDNT010000051">
    <property type="protein sequence ID" value="MCW3477775.1"/>
    <property type="molecule type" value="Genomic_DNA"/>
</dbReference>
<reference evidence="3" key="2">
    <citation type="submission" date="2022-10" db="EMBL/GenBank/DDBJ databases">
        <authorList>
            <person name="Trinh H.N."/>
        </authorList>
    </citation>
    <scope>NUCLEOTIDE SEQUENCE</scope>
    <source>
        <strain evidence="3">RN2-1</strain>
    </source>
</reference>
<dbReference type="InterPro" id="IPR052345">
    <property type="entry name" value="Rad_response_metalloprotease"/>
</dbReference>
<comment type="similarity">
    <text evidence="1">Belongs to the short-chain fatty acyl-CoA assimilation regulator (ScfR) family.</text>
</comment>
<organism evidence="3 4">
    <name type="scientific">Limobrevibacterium gyesilva</name>
    <dbReference type="NCBI Taxonomy" id="2991712"/>
    <lineage>
        <taxon>Bacteria</taxon>
        <taxon>Pseudomonadati</taxon>
        <taxon>Pseudomonadota</taxon>
        <taxon>Alphaproteobacteria</taxon>
        <taxon>Acetobacterales</taxon>
        <taxon>Acetobacteraceae</taxon>
        <taxon>Limobrevibacterium</taxon>
    </lineage>
</organism>
<dbReference type="Proteomes" id="UP001165679">
    <property type="component" value="Unassembled WGS sequence"/>
</dbReference>
<name>A0AA41YWQ1_9PROT</name>
<feature type="domain" description="HTH cro/C1-type" evidence="2">
    <location>
        <begin position="13"/>
        <end position="67"/>
    </location>
</feature>
<dbReference type="Pfam" id="PF06114">
    <property type="entry name" value="Peptidase_M78"/>
    <property type="match status" value="1"/>
</dbReference>
<dbReference type="SUPFAM" id="SSF47413">
    <property type="entry name" value="lambda repressor-like DNA-binding domains"/>
    <property type="match status" value="1"/>
</dbReference>
<evidence type="ECO:0000313" key="4">
    <source>
        <dbReference type="Proteomes" id="UP001165679"/>
    </source>
</evidence>
<reference evidence="3" key="1">
    <citation type="submission" date="2022-09" db="EMBL/GenBank/DDBJ databases">
        <title>Rhodovastum sp. nov. RN2-1 isolated from soil in Seongnam, South Korea.</title>
        <authorList>
            <person name="Le N.T."/>
        </authorList>
    </citation>
    <scope>NUCLEOTIDE SEQUENCE</scope>
    <source>
        <strain evidence="3">RN2-1</strain>
    </source>
</reference>
<dbReference type="Pfam" id="PF01381">
    <property type="entry name" value="HTH_3"/>
    <property type="match status" value="1"/>
</dbReference>
<dbReference type="InterPro" id="IPR010359">
    <property type="entry name" value="IrrE_HExxH"/>
</dbReference>
<dbReference type="InterPro" id="IPR010982">
    <property type="entry name" value="Lambda_DNA-bd_dom_sf"/>
</dbReference>
<protein>
    <submittedName>
        <fullName evidence="3">XRE family transcriptional regulator</fullName>
    </submittedName>
</protein>
<keyword evidence="4" id="KW-1185">Reference proteome</keyword>
<dbReference type="InterPro" id="IPR001387">
    <property type="entry name" value="Cro/C1-type_HTH"/>
</dbReference>
<dbReference type="PROSITE" id="PS50943">
    <property type="entry name" value="HTH_CROC1"/>
    <property type="match status" value="1"/>
</dbReference>
<dbReference type="PANTHER" id="PTHR43236:SF1">
    <property type="entry name" value="BLL7220 PROTEIN"/>
    <property type="match status" value="1"/>
</dbReference>
<accession>A0AA41YWQ1</accession>
<dbReference type="RefSeq" id="WP_264716740.1">
    <property type="nucleotide sequence ID" value="NZ_JAPDNT010000051.1"/>
</dbReference>
<dbReference type="AlphaFoldDB" id="A0AA41YWQ1"/>
<dbReference type="CDD" id="cd00093">
    <property type="entry name" value="HTH_XRE"/>
    <property type="match status" value="1"/>
</dbReference>
<evidence type="ECO:0000256" key="1">
    <source>
        <dbReference type="ARBA" id="ARBA00007227"/>
    </source>
</evidence>
<dbReference type="SMART" id="SM00530">
    <property type="entry name" value="HTH_XRE"/>
    <property type="match status" value="1"/>
</dbReference>
<sequence length="404" mass="45348">MRNGTPGFQSERLVEARDSRGLTQVALADLINRTSSSISRWEAGNQSPEPEALETFARALNLPITFFLRPKARYGDNPMFFRSMASTTQALRRRTCGRLHWAEEIALTLQEWLDLPAVNVPRIDAADYREIGEADIERMATECRRLWNLGIGPIADVLLVMENAGICVVKEEVGSVAMDGLSHWSGADHRPYVLIAADKDTCARSRLDAAHELGHLVLHARIKEKTLADAAAFKEVERQAFLFAGAFLLPGESFAAEVWSPTLNGFLPLKERWKVSLGAMIKRCRTLGMINDEYEQRLWKHYSSRGWRKAEPLDDSIPVEAPRLLSRSVRLLIDEGIRTREQLLDDFRLPAADVESLCGLPRGFMSSNGGDLVTLPRLKERHQAPDKSTSGSGAMLIPFRRRME</sequence>
<dbReference type="GO" id="GO:0003677">
    <property type="term" value="F:DNA binding"/>
    <property type="evidence" value="ECO:0007669"/>
    <property type="project" value="InterPro"/>
</dbReference>
<evidence type="ECO:0000259" key="2">
    <source>
        <dbReference type="PROSITE" id="PS50943"/>
    </source>
</evidence>
<proteinExistence type="inferred from homology"/>
<dbReference type="Gene3D" id="1.10.260.40">
    <property type="entry name" value="lambda repressor-like DNA-binding domains"/>
    <property type="match status" value="1"/>
</dbReference>
<evidence type="ECO:0000313" key="3">
    <source>
        <dbReference type="EMBL" id="MCW3477775.1"/>
    </source>
</evidence>
<gene>
    <name evidence="3" type="ORF">OL599_24805</name>
</gene>
<dbReference type="PANTHER" id="PTHR43236">
    <property type="entry name" value="ANTITOXIN HIGA1"/>
    <property type="match status" value="1"/>
</dbReference>
<comment type="caution">
    <text evidence="3">The sequence shown here is derived from an EMBL/GenBank/DDBJ whole genome shotgun (WGS) entry which is preliminary data.</text>
</comment>